<gene>
    <name evidence="6" type="ORF">CAPTEDRAFT_39132</name>
</gene>
<dbReference type="InterPro" id="IPR013761">
    <property type="entry name" value="SAM/pointed_sf"/>
</dbReference>
<dbReference type="OMA" id="VYTSHMV"/>
<feature type="non-terminal residue" evidence="6">
    <location>
        <position position="1"/>
    </location>
</feature>
<dbReference type="HOGENOM" id="CLU_115568_0_0_1"/>
<evidence type="ECO:0000259" key="5">
    <source>
        <dbReference type="PROSITE" id="PS50105"/>
    </source>
</evidence>
<evidence type="ECO:0000256" key="3">
    <source>
        <dbReference type="ARBA" id="ARBA00065890"/>
    </source>
</evidence>
<dbReference type="STRING" id="283909.R7UT80"/>
<keyword evidence="8" id="KW-1185">Reference proteome</keyword>
<dbReference type="Gene3D" id="1.10.150.50">
    <property type="entry name" value="Transcription Factor, Ets-1"/>
    <property type="match status" value="1"/>
</dbReference>
<dbReference type="Proteomes" id="UP000014760">
    <property type="component" value="Unassembled WGS sequence"/>
</dbReference>
<evidence type="ECO:0000313" key="7">
    <source>
        <dbReference type="EnsemblMetazoa" id="CapteP39132"/>
    </source>
</evidence>
<reference evidence="7" key="3">
    <citation type="submission" date="2015-06" db="UniProtKB">
        <authorList>
            <consortium name="EnsemblMetazoa"/>
        </authorList>
    </citation>
    <scope>IDENTIFICATION</scope>
</reference>
<dbReference type="PANTHER" id="PTHR12301">
    <property type="entry name" value="SAM-DOMAIN, SH3 AND NUCLEAR LOCALIZATION SIGNALS PROTEIN RELATED"/>
    <property type="match status" value="1"/>
</dbReference>
<comment type="subunit">
    <text evidence="3">Interacts promiscuously (via SAM domain) with EPHA5, EPHA6, EPHA7, EPHA8, EPHB1, EPHB2, EPHB3 and EPHB4 (via SAM domain) (in vitro).</text>
</comment>
<evidence type="ECO:0000256" key="1">
    <source>
        <dbReference type="ARBA" id="ARBA00004496"/>
    </source>
</evidence>
<dbReference type="InterPro" id="IPR051725">
    <property type="entry name" value="SAM-SH3_domain_protein"/>
</dbReference>
<evidence type="ECO:0000313" key="8">
    <source>
        <dbReference type="Proteomes" id="UP000014760"/>
    </source>
</evidence>
<dbReference type="EnsemblMetazoa" id="CapteT39132">
    <property type="protein sequence ID" value="CapteP39132"/>
    <property type="gene ID" value="CapteG39132"/>
</dbReference>
<dbReference type="SUPFAM" id="SSF47769">
    <property type="entry name" value="SAM/Pointed domain"/>
    <property type="match status" value="1"/>
</dbReference>
<protein>
    <recommendedName>
        <fullName evidence="4">Sterile alpha motif domain-containing protein 5</fullName>
    </recommendedName>
</protein>
<dbReference type="GO" id="GO:0005737">
    <property type="term" value="C:cytoplasm"/>
    <property type="evidence" value="ECO:0007669"/>
    <property type="project" value="UniProtKB-SubCell"/>
</dbReference>
<dbReference type="PANTHER" id="PTHR12301:SF8">
    <property type="entry name" value="STERILE ALPHA MOTIF DOMAIN-CONTAINING PROTEIN 5"/>
    <property type="match status" value="1"/>
</dbReference>
<evidence type="ECO:0000313" key="6">
    <source>
        <dbReference type="EMBL" id="ELU09378.1"/>
    </source>
</evidence>
<evidence type="ECO:0000256" key="4">
    <source>
        <dbReference type="ARBA" id="ARBA00073398"/>
    </source>
</evidence>
<sequence>SQIVEEWLRTLGLIQYYQSFIDNGYDDLEVCKQIGDPDLDAIGVDAPSHRDDILASVLTLREQGATHVYFTLEEAVQTPTPTAATSSTSFGPSVVAFPKLQLMSIVRDKLIEDEVDLTLAPFA</sequence>
<evidence type="ECO:0000256" key="2">
    <source>
        <dbReference type="ARBA" id="ARBA00022490"/>
    </source>
</evidence>
<feature type="non-terminal residue" evidence="6">
    <location>
        <position position="123"/>
    </location>
</feature>
<keyword evidence="2" id="KW-0963">Cytoplasm</keyword>
<organism evidence="6">
    <name type="scientific">Capitella teleta</name>
    <name type="common">Polychaete worm</name>
    <dbReference type="NCBI Taxonomy" id="283909"/>
    <lineage>
        <taxon>Eukaryota</taxon>
        <taxon>Metazoa</taxon>
        <taxon>Spiralia</taxon>
        <taxon>Lophotrochozoa</taxon>
        <taxon>Annelida</taxon>
        <taxon>Polychaeta</taxon>
        <taxon>Sedentaria</taxon>
        <taxon>Scolecida</taxon>
        <taxon>Capitellidae</taxon>
        <taxon>Capitella</taxon>
    </lineage>
</organism>
<dbReference type="PROSITE" id="PS50105">
    <property type="entry name" value="SAM_DOMAIN"/>
    <property type="match status" value="1"/>
</dbReference>
<comment type="subcellular location">
    <subcellularLocation>
        <location evidence="1">Cytoplasm</location>
    </subcellularLocation>
</comment>
<dbReference type="InterPro" id="IPR001660">
    <property type="entry name" value="SAM"/>
</dbReference>
<dbReference type="CDD" id="cd09527">
    <property type="entry name" value="SAM_Samd5"/>
    <property type="match status" value="1"/>
</dbReference>
<reference evidence="6 8" key="2">
    <citation type="journal article" date="2013" name="Nature">
        <title>Insights into bilaterian evolution from three spiralian genomes.</title>
        <authorList>
            <person name="Simakov O."/>
            <person name="Marletaz F."/>
            <person name="Cho S.J."/>
            <person name="Edsinger-Gonzales E."/>
            <person name="Havlak P."/>
            <person name="Hellsten U."/>
            <person name="Kuo D.H."/>
            <person name="Larsson T."/>
            <person name="Lv J."/>
            <person name="Arendt D."/>
            <person name="Savage R."/>
            <person name="Osoegawa K."/>
            <person name="de Jong P."/>
            <person name="Grimwood J."/>
            <person name="Chapman J.A."/>
            <person name="Shapiro H."/>
            <person name="Aerts A."/>
            <person name="Otillar R.P."/>
            <person name="Terry A.Y."/>
            <person name="Boore J.L."/>
            <person name="Grigoriev I.V."/>
            <person name="Lindberg D.R."/>
            <person name="Seaver E.C."/>
            <person name="Weisblat D.A."/>
            <person name="Putnam N.H."/>
            <person name="Rokhsar D.S."/>
        </authorList>
    </citation>
    <scope>NUCLEOTIDE SEQUENCE</scope>
    <source>
        <strain evidence="6 8">I ESC-2004</strain>
    </source>
</reference>
<dbReference type="EMBL" id="KB298264">
    <property type="protein sequence ID" value="ELU09378.1"/>
    <property type="molecule type" value="Genomic_DNA"/>
</dbReference>
<accession>R7UT80</accession>
<feature type="domain" description="SAM" evidence="5">
    <location>
        <begin position="1"/>
        <end position="63"/>
    </location>
</feature>
<name>R7UT80_CAPTE</name>
<dbReference type="Pfam" id="PF00536">
    <property type="entry name" value="SAM_1"/>
    <property type="match status" value="1"/>
</dbReference>
<dbReference type="EMBL" id="AMQN01006398">
    <property type="status" value="NOT_ANNOTATED_CDS"/>
    <property type="molecule type" value="Genomic_DNA"/>
</dbReference>
<dbReference type="OrthoDB" id="1919336at2759"/>
<reference evidence="8" key="1">
    <citation type="submission" date="2012-12" db="EMBL/GenBank/DDBJ databases">
        <authorList>
            <person name="Hellsten U."/>
            <person name="Grimwood J."/>
            <person name="Chapman J.A."/>
            <person name="Shapiro H."/>
            <person name="Aerts A."/>
            <person name="Otillar R.P."/>
            <person name="Terry A.Y."/>
            <person name="Boore J.L."/>
            <person name="Simakov O."/>
            <person name="Marletaz F."/>
            <person name="Cho S.-J."/>
            <person name="Edsinger-Gonzales E."/>
            <person name="Havlak P."/>
            <person name="Kuo D.-H."/>
            <person name="Larsson T."/>
            <person name="Lv J."/>
            <person name="Arendt D."/>
            <person name="Savage R."/>
            <person name="Osoegawa K."/>
            <person name="de Jong P."/>
            <person name="Lindberg D.R."/>
            <person name="Seaver E.C."/>
            <person name="Weisblat D.A."/>
            <person name="Putnam N.H."/>
            <person name="Grigoriev I.V."/>
            <person name="Rokhsar D.S."/>
        </authorList>
    </citation>
    <scope>NUCLEOTIDE SEQUENCE</scope>
    <source>
        <strain evidence="8">I ESC-2004</strain>
    </source>
</reference>
<dbReference type="FunFam" id="1.10.150.50:FF:000055">
    <property type="entry name" value="Sterile alpha motif domain containing 5"/>
    <property type="match status" value="1"/>
</dbReference>
<dbReference type="AlphaFoldDB" id="R7UT80"/>
<proteinExistence type="predicted"/>